<evidence type="ECO:0008006" key="3">
    <source>
        <dbReference type="Google" id="ProtNLM"/>
    </source>
</evidence>
<dbReference type="AlphaFoldDB" id="A0A9J5ZZV2"/>
<evidence type="ECO:0000313" key="1">
    <source>
        <dbReference type="EMBL" id="KAG5617444.1"/>
    </source>
</evidence>
<name>A0A9J5ZZV2_SOLCO</name>
<proteinExistence type="predicted"/>
<dbReference type="Proteomes" id="UP000824120">
    <property type="component" value="Chromosome 3"/>
</dbReference>
<organism evidence="1 2">
    <name type="scientific">Solanum commersonii</name>
    <name type="common">Commerson's wild potato</name>
    <name type="synonym">Commerson's nightshade</name>
    <dbReference type="NCBI Taxonomy" id="4109"/>
    <lineage>
        <taxon>Eukaryota</taxon>
        <taxon>Viridiplantae</taxon>
        <taxon>Streptophyta</taxon>
        <taxon>Embryophyta</taxon>
        <taxon>Tracheophyta</taxon>
        <taxon>Spermatophyta</taxon>
        <taxon>Magnoliopsida</taxon>
        <taxon>eudicotyledons</taxon>
        <taxon>Gunneridae</taxon>
        <taxon>Pentapetalae</taxon>
        <taxon>asterids</taxon>
        <taxon>lamiids</taxon>
        <taxon>Solanales</taxon>
        <taxon>Solanaceae</taxon>
        <taxon>Solanoideae</taxon>
        <taxon>Solaneae</taxon>
        <taxon>Solanum</taxon>
    </lineage>
</organism>
<comment type="caution">
    <text evidence="1">The sequence shown here is derived from an EMBL/GenBank/DDBJ whole genome shotgun (WGS) entry which is preliminary data.</text>
</comment>
<dbReference type="PANTHER" id="PTHR48449">
    <property type="entry name" value="DUF1985 DOMAIN-CONTAINING PROTEIN"/>
    <property type="match status" value="1"/>
</dbReference>
<keyword evidence="2" id="KW-1185">Reference proteome</keyword>
<protein>
    <recommendedName>
        <fullName evidence="3">Ulp1 protease family, C-terminal catalytic domain containing protein</fullName>
    </recommendedName>
</protein>
<dbReference type="OrthoDB" id="1305982at2759"/>
<accession>A0A9J5ZZV2</accession>
<dbReference type="EMBL" id="JACXVP010000003">
    <property type="protein sequence ID" value="KAG5617444.1"/>
    <property type="molecule type" value="Genomic_DNA"/>
</dbReference>
<dbReference type="PANTHER" id="PTHR48449:SF1">
    <property type="entry name" value="DUF1985 DOMAIN-CONTAINING PROTEIN"/>
    <property type="match status" value="1"/>
</dbReference>
<reference evidence="1 2" key="1">
    <citation type="submission" date="2020-09" db="EMBL/GenBank/DDBJ databases">
        <title>De no assembly of potato wild relative species, Solanum commersonii.</title>
        <authorList>
            <person name="Cho K."/>
        </authorList>
    </citation>
    <scope>NUCLEOTIDE SEQUENCE [LARGE SCALE GENOMIC DNA]</scope>
    <source>
        <strain evidence="1">LZ3.2</strain>
        <tissue evidence="1">Leaf</tissue>
    </source>
</reference>
<sequence length="336" mass="37833">MAYDLLKRRIKYKGDDDDALEDKNKKIDEIWINYCGMPTCFGMKEFAIVTELICHPSSELHPKLESQRFDRRSPEQKGFEETQRAIVLSLDLNAFNNYPWGNNSYFLTVEYLVSKLSPKTNNLYGFPWAFMAWAFEAIPYLEKQFNDYSKKFQPRILRWLSAKNNPKINFVDLFDPPRDIVIYWMKSQIFVVLLSSNRLPVCCNNGSSIGRNLNNLLLFCLLPTDDLSVATYESSVVRKLYHLILVCFLPIDGPYVATDGSSVRNKIYREAPIVSGDVDDVAIDVGVDANVGVDISDAGAKSGGEHVDDVGDIYGGFTPFSGNTTSFAPSSSLCSA</sequence>
<evidence type="ECO:0000313" key="2">
    <source>
        <dbReference type="Proteomes" id="UP000824120"/>
    </source>
</evidence>
<gene>
    <name evidence="1" type="ORF">H5410_017268</name>
</gene>